<gene>
    <name evidence="15" type="ORF">Q7A36_00175</name>
</gene>
<keyword evidence="2 10" id="KW-0813">Transport</keyword>
<dbReference type="SUPFAM" id="SSF56935">
    <property type="entry name" value="Porins"/>
    <property type="match status" value="1"/>
</dbReference>
<dbReference type="PROSITE" id="PS52016">
    <property type="entry name" value="TONB_DEPENDENT_REC_3"/>
    <property type="match status" value="1"/>
</dbReference>
<organism evidence="15 16">
    <name type="scientific">Paracraurococcus lichenis</name>
    <dbReference type="NCBI Taxonomy" id="3064888"/>
    <lineage>
        <taxon>Bacteria</taxon>
        <taxon>Pseudomonadati</taxon>
        <taxon>Pseudomonadota</taxon>
        <taxon>Alphaproteobacteria</taxon>
        <taxon>Acetobacterales</taxon>
        <taxon>Roseomonadaceae</taxon>
        <taxon>Paracraurococcus</taxon>
    </lineage>
</organism>
<dbReference type="InterPro" id="IPR000531">
    <property type="entry name" value="Beta-barrel_TonB"/>
</dbReference>
<feature type="signal peptide" evidence="12">
    <location>
        <begin position="1"/>
        <end position="22"/>
    </location>
</feature>
<feature type="domain" description="TonB-dependent receptor plug" evidence="14">
    <location>
        <begin position="55"/>
        <end position="139"/>
    </location>
</feature>
<reference evidence="15 16" key="1">
    <citation type="submission" date="2023-08" db="EMBL/GenBank/DDBJ databases">
        <title>The draft genome sequence of Paracraurococcus sp. LOR1-02.</title>
        <authorList>
            <person name="Kingkaew E."/>
            <person name="Tanasupawat S."/>
        </authorList>
    </citation>
    <scope>NUCLEOTIDE SEQUENCE [LARGE SCALE GENOMIC DNA]</scope>
    <source>
        <strain evidence="15 16">LOR1-02</strain>
    </source>
</reference>
<keyword evidence="7 10" id="KW-0472">Membrane</keyword>
<proteinExistence type="inferred from homology"/>
<dbReference type="PANTHER" id="PTHR30069">
    <property type="entry name" value="TONB-DEPENDENT OUTER MEMBRANE RECEPTOR"/>
    <property type="match status" value="1"/>
</dbReference>
<dbReference type="Pfam" id="PF07715">
    <property type="entry name" value="Plug"/>
    <property type="match status" value="1"/>
</dbReference>
<evidence type="ECO:0000313" key="15">
    <source>
        <dbReference type="EMBL" id="MDO9706735.1"/>
    </source>
</evidence>
<dbReference type="Proteomes" id="UP001243009">
    <property type="component" value="Unassembled WGS sequence"/>
</dbReference>
<dbReference type="InterPro" id="IPR037066">
    <property type="entry name" value="Plug_dom_sf"/>
</dbReference>
<keyword evidence="4 10" id="KW-0812">Transmembrane</keyword>
<keyword evidence="5 12" id="KW-0732">Signal</keyword>
<dbReference type="RefSeq" id="WP_305101610.1">
    <property type="nucleotide sequence ID" value="NZ_JAUTWS010000001.1"/>
</dbReference>
<evidence type="ECO:0000256" key="5">
    <source>
        <dbReference type="ARBA" id="ARBA00022729"/>
    </source>
</evidence>
<name>A0ABT9DS63_9PROT</name>
<comment type="similarity">
    <text evidence="10 11">Belongs to the TonB-dependent receptor family.</text>
</comment>
<comment type="subcellular location">
    <subcellularLocation>
        <location evidence="1 10">Cell outer membrane</location>
        <topology evidence="1 10">Multi-pass membrane protein</topology>
    </subcellularLocation>
</comment>
<evidence type="ECO:0000259" key="14">
    <source>
        <dbReference type="Pfam" id="PF07715"/>
    </source>
</evidence>
<evidence type="ECO:0000256" key="2">
    <source>
        <dbReference type="ARBA" id="ARBA00022448"/>
    </source>
</evidence>
<evidence type="ECO:0000256" key="4">
    <source>
        <dbReference type="ARBA" id="ARBA00022692"/>
    </source>
</evidence>
<evidence type="ECO:0000256" key="8">
    <source>
        <dbReference type="ARBA" id="ARBA00023170"/>
    </source>
</evidence>
<evidence type="ECO:0000256" key="11">
    <source>
        <dbReference type="RuleBase" id="RU003357"/>
    </source>
</evidence>
<keyword evidence="8 15" id="KW-0675">Receptor</keyword>
<accession>A0ABT9DS63</accession>
<dbReference type="Gene3D" id="2.170.130.10">
    <property type="entry name" value="TonB-dependent receptor, plug domain"/>
    <property type="match status" value="1"/>
</dbReference>
<evidence type="ECO:0000313" key="16">
    <source>
        <dbReference type="Proteomes" id="UP001243009"/>
    </source>
</evidence>
<evidence type="ECO:0000256" key="9">
    <source>
        <dbReference type="ARBA" id="ARBA00023237"/>
    </source>
</evidence>
<evidence type="ECO:0000256" key="1">
    <source>
        <dbReference type="ARBA" id="ARBA00004571"/>
    </source>
</evidence>
<dbReference type="InterPro" id="IPR012910">
    <property type="entry name" value="Plug_dom"/>
</dbReference>
<protein>
    <submittedName>
        <fullName evidence="15">TonB-dependent receptor</fullName>
    </submittedName>
</protein>
<keyword evidence="16" id="KW-1185">Reference proteome</keyword>
<dbReference type="Gene3D" id="2.40.170.20">
    <property type="entry name" value="TonB-dependent receptor, beta-barrel domain"/>
    <property type="match status" value="1"/>
</dbReference>
<evidence type="ECO:0000256" key="6">
    <source>
        <dbReference type="ARBA" id="ARBA00023077"/>
    </source>
</evidence>
<feature type="chain" id="PRO_5045055386" evidence="12">
    <location>
        <begin position="23"/>
        <end position="695"/>
    </location>
</feature>
<dbReference type="PANTHER" id="PTHR30069:SF29">
    <property type="entry name" value="HEMOGLOBIN AND HEMOGLOBIN-HAPTOGLOBIN-BINDING PROTEIN 1-RELATED"/>
    <property type="match status" value="1"/>
</dbReference>
<feature type="domain" description="TonB-dependent receptor-like beta-barrel" evidence="13">
    <location>
        <begin position="213"/>
        <end position="660"/>
    </location>
</feature>
<keyword evidence="6 11" id="KW-0798">TonB box</keyword>
<keyword evidence="9 10" id="KW-0998">Cell outer membrane</keyword>
<evidence type="ECO:0000259" key="13">
    <source>
        <dbReference type="Pfam" id="PF00593"/>
    </source>
</evidence>
<dbReference type="EMBL" id="JAUTWS010000001">
    <property type="protein sequence ID" value="MDO9706735.1"/>
    <property type="molecule type" value="Genomic_DNA"/>
</dbReference>
<evidence type="ECO:0000256" key="7">
    <source>
        <dbReference type="ARBA" id="ARBA00023136"/>
    </source>
</evidence>
<dbReference type="Pfam" id="PF00593">
    <property type="entry name" value="TonB_dep_Rec_b-barrel"/>
    <property type="match status" value="1"/>
</dbReference>
<keyword evidence="3 10" id="KW-1134">Transmembrane beta strand</keyword>
<dbReference type="InterPro" id="IPR039426">
    <property type="entry name" value="TonB-dep_rcpt-like"/>
</dbReference>
<evidence type="ECO:0000256" key="10">
    <source>
        <dbReference type="PROSITE-ProRule" id="PRU01360"/>
    </source>
</evidence>
<evidence type="ECO:0000256" key="3">
    <source>
        <dbReference type="ARBA" id="ARBA00022452"/>
    </source>
</evidence>
<sequence length="695" mass="75727">MPRRLLPALAALPLALPAAAQAPVEAELPEVVVAAPRAAEARQEIPTSLGSRETRVDRATIEALPGGGAQPLNQVLLQTPGVVQDSFGEIHIRGEHRNLQYRLNGVALPEGLSGFGQVFDARSLRSVSVLTGALPAQYGFRTNAVIELETRSGTRDPGGALGLQGGSRGTVQPYANWAGILGGWDVFASGTFLRSEQGIENPTSSWQAINGGTQQLRGLGYAARQLDDTTRLSLIAGTSLNRFNIPTQRGLEPKFTAYGVSDFDSSALRARQWERTWYGTAALQKSFGSVDLQVAPFIRSSSIHYVPSIPGEMVFNGVASDVYRGSLGAGLQTDATWRLAEEHTLRAGFQVTGERARFRSATTVLPLGADGLAFDDPLTLTDRFGRTGWLYGSYLQDEWRLTDRLTLNLGLRWDQMVEYVTAGQVSPRANLVWRATESTTVHAGYARTFTPPQFELVPNATLARFEGTTGAPANTLNDPVRPERAHRFDLGVSQRLGENLTLGADAYYKDVHDLLDFGQFGNALIFTPFNYRRGRIYGVEFSGNWRSERWLVYGNLALSRSAGRDIRSAQFTFDPEELAYISGKYVRTDHDQLVTGSAGAVWKGWEGGRLSASMLYGNGLRRGFANSEKLASYATFNVGVAQDFTGPDKGTWTVRLDLLNAFDTIYQLRDGTGIGVGAPQFGLRRTVLAGLSRAF</sequence>
<evidence type="ECO:0000256" key="12">
    <source>
        <dbReference type="SAM" id="SignalP"/>
    </source>
</evidence>
<dbReference type="InterPro" id="IPR036942">
    <property type="entry name" value="Beta-barrel_TonB_sf"/>
</dbReference>
<comment type="caution">
    <text evidence="15">The sequence shown here is derived from an EMBL/GenBank/DDBJ whole genome shotgun (WGS) entry which is preliminary data.</text>
</comment>